<reference evidence="2" key="1">
    <citation type="submission" date="2020-09" db="EMBL/GenBank/DDBJ databases">
        <title>Genome-Enabled Discovery of Anthraquinone Biosynthesis in Senna tora.</title>
        <authorList>
            <person name="Kang S.-H."/>
            <person name="Pandey R.P."/>
            <person name="Lee C.-M."/>
            <person name="Sim J.-S."/>
            <person name="Jeong J.-T."/>
            <person name="Choi B.-S."/>
            <person name="Jung M."/>
            <person name="Ginzburg D."/>
            <person name="Zhao K."/>
            <person name="Won S.Y."/>
            <person name="Oh T.-J."/>
            <person name="Yu Y."/>
            <person name="Kim N.-H."/>
            <person name="Lee O.R."/>
            <person name="Lee T.-H."/>
            <person name="Bashyal P."/>
            <person name="Kim T.-S."/>
            <person name="Lee W.-H."/>
            <person name="Kawkins C."/>
            <person name="Kim C.-K."/>
            <person name="Kim J.S."/>
            <person name="Ahn B.O."/>
            <person name="Rhee S.Y."/>
            <person name="Sohng J.K."/>
        </authorList>
    </citation>
    <scope>NUCLEOTIDE SEQUENCE</scope>
    <source>
        <tissue evidence="2">Leaf</tissue>
    </source>
</reference>
<protein>
    <submittedName>
        <fullName evidence="2">Uncharacterized protein</fullName>
    </submittedName>
</protein>
<organism evidence="2 3">
    <name type="scientific">Senna tora</name>
    <dbReference type="NCBI Taxonomy" id="362788"/>
    <lineage>
        <taxon>Eukaryota</taxon>
        <taxon>Viridiplantae</taxon>
        <taxon>Streptophyta</taxon>
        <taxon>Embryophyta</taxon>
        <taxon>Tracheophyta</taxon>
        <taxon>Spermatophyta</taxon>
        <taxon>Magnoliopsida</taxon>
        <taxon>eudicotyledons</taxon>
        <taxon>Gunneridae</taxon>
        <taxon>Pentapetalae</taxon>
        <taxon>rosids</taxon>
        <taxon>fabids</taxon>
        <taxon>Fabales</taxon>
        <taxon>Fabaceae</taxon>
        <taxon>Caesalpinioideae</taxon>
        <taxon>Cassia clade</taxon>
        <taxon>Senna</taxon>
    </lineage>
</organism>
<evidence type="ECO:0000313" key="3">
    <source>
        <dbReference type="Proteomes" id="UP000634136"/>
    </source>
</evidence>
<evidence type="ECO:0000256" key="1">
    <source>
        <dbReference type="SAM" id="MobiDB-lite"/>
    </source>
</evidence>
<sequence>MEEVIDLTASPPRAARILKIEASTCARKIQFKIKKASQNSSPSPRHNSRHTFEFYEINEPQAQSRIAAVYKPPKAFSEDRQRRWSKIAAQKVERRRQMAMATPPPQALGRGSSSSGMMGLGPPTTLKLFPTTHPHPIHIAEANNKTSADAVAVAVAPNNNMPSHQLDLELRLASL</sequence>
<accession>A0A834TW89</accession>
<dbReference type="EMBL" id="JAAIUW010000006">
    <property type="protein sequence ID" value="KAF7829074.1"/>
    <property type="molecule type" value="Genomic_DNA"/>
</dbReference>
<dbReference type="Proteomes" id="UP000634136">
    <property type="component" value="Unassembled WGS sequence"/>
</dbReference>
<gene>
    <name evidence="2" type="ORF">G2W53_020238</name>
</gene>
<feature type="region of interest" description="Disordered" evidence="1">
    <location>
        <begin position="91"/>
        <end position="114"/>
    </location>
</feature>
<keyword evidence="3" id="KW-1185">Reference proteome</keyword>
<evidence type="ECO:0000313" key="2">
    <source>
        <dbReference type="EMBL" id="KAF7829074.1"/>
    </source>
</evidence>
<proteinExistence type="predicted"/>
<comment type="caution">
    <text evidence="2">The sequence shown here is derived from an EMBL/GenBank/DDBJ whole genome shotgun (WGS) entry which is preliminary data.</text>
</comment>
<dbReference type="AlphaFoldDB" id="A0A834TW89"/>
<name>A0A834TW89_9FABA</name>